<evidence type="ECO:0000256" key="8">
    <source>
        <dbReference type="PIRSR" id="PIRSR602481-2"/>
    </source>
</evidence>
<keyword evidence="10" id="KW-1185">Reference proteome</keyword>
<dbReference type="SUPFAM" id="SSF46785">
    <property type="entry name" value="Winged helix' DNA-binding domain"/>
    <property type="match status" value="1"/>
</dbReference>
<dbReference type="PANTHER" id="PTHR33202:SF7">
    <property type="entry name" value="FERRIC UPTAKE REGULATION PROTEIN"/>
    <property type="match status" value="1"/>
</dbReference>
<sequence>MTIDELLKQHNLRLTKPRQQVFDVLRQSAVPLTISDIAKKCKNVDRASVYRTLVTFDQLHIVSAVAIGWKSYYELAEPFIPHHHHLYCIHCQNAEPIQTPELEQLVGYLSRKHQFAVVKHHFELEGICKNCQQTKQYKK</sequence>
<dbReference type="GO" id="GO:0045892">
    <property type="term" value="P:negative regulation of DNA-templated transcription"/>
    <property type="evidence" value="ECO:0007669"/>
    <property type="project" value="TreeGrafter"/>
</dbReference>
<evidence type="ECO:0000256" key="7">
    <source>
        <dbReference type="PIRSR" id="PIRSR602481-1"/>
    </source>
</evidence>
<dbReference type="GO" id="GO:0008270">
    <property type="term" value="F:zinc ion binding"/>
    <property type="evidence" value="ECO:0007669"/>
    <property type="project" value="TreeGrafter"/>
</dbReference>
<dbReference type="InterPro" id="IPR036388">
    <property type="entry name" value="WH-like_DNA-bd_sf"/>
</dbReference>
<keyword evidence="3 7" id="KW-0862">Zinc</keyword>
<dbReference type="RefSeq" id="WP_138078830.1">
    <property type="nucleotide sequence ID" value="NZ_CP040004.1"/>
</dbReference>
<keyword evidence="8" id="KW-0408">Iron</keyword>
<keyword evidence="6" id="KW-0804">Transcription</keyword>
<keyword evidence="2" id="KW-0678">Repressor</keyword>
<protein>
    <submittedName>
        <fullName evidence="9">Transcriptional repressor</fullName>
    </submittedName>
</protein>
<reference evidence="9 10" key="1">
    <citation type="submission" date="2019-04" db="EMBL/GenBank/DDBJ databases">
        <title>Saccharibacteria TM7 genomes.</title>
        <authorList>
            <person name="Bor B."/>
            <person name="He X."/>
            <person name="Chen T."/>
            <person name="Dewhirst F.E."/>
        </authorList>
    </citation>
    <scope>NUCLEOTIDE SEQUENCE [LARGE SCALE GENOMIC DNA]</scope>
    <source>
        <strain evidence="9 10">BB001</strain>
    </source>
</reference>
<comment type="cofactor">
    <cofactor evidence="8">
        <name>Mn(2+)</name>
        <dbReference type="ChEBI" id="CHEBI:29035"/>
    </cofactor>
    <cofactor evidence="8">
        <name>Fe(2+)</name>
        <dbReference type="ChEBI" id="CHEBI:29033"/>
    </cofactor>
    <text evidence="8">Binds 1 Mn(2+) or Fe(2+) ion per subunit.</text>
</comment>
<feature type="binding site" evidence="7">
    <location>
        <position position="88"/>
    </location>
    <ligand>
        <name>Zn(2+)</name>
        <dbReference type="ChEBI" id="CHEBI:29105"/>
    </ligand>
</feature>
<keyword evidence="7" id="KW-0479">Metal-binding</keyword>
<organism evidence="9 10">
    <name type="scientific">Candidatus Nanosynbacter featherlites</name>
    <dbReference type="NCBI Taxonomy" id="2572088"/>
    <lineage>
        <taxon>Bacteria</taxon>
        <taxon>Candidatus Saccharimonadota</taxon>
        <taxon>Candidatus Saccharimonadia</taxon>
        <taxon>Candidatus Nanosynbacterales</taxon>
        <taxon>Candidatus Nanosynbacteraceae</taxon>
        <taxon>Candidatus Nanosynbacter</taxon>
    </lineage>
</organism>
<evidence type="ECO:0000256" key="3">
    <source>
        <dbReference type="ARBA" id="ARBA00022833"/>
    </source>
</evidence>
<feature type="binding site" evidence="7">
    <location>
        <position position="128"/>
    </location>
    <ligand>
        <name>Zn(2+)</name>
        <dbReference type="ChEBI" id="CHEBI:29105"/>
    </ligand>
</feature>
<dbReference type="Gene3D" id="1.10.10.10">
    <property type="entry name" value="Winged helix-like DNA-binding domain superfamily/Winged helix DNA-binding domain"/>
    <property type="match status" value="1"/>
</dbReference>
<dbReference type="OrthoDB" id="8659436at2"/>
<feature type="binding site" evidence="8">
    <location>
        <position position="82"/>
    </location>
    <ligand>
        <name>Fe cation</name>
        <dbReference type="ChEBI" id="CHEBI:24875"/>
    </ligand>
</feature>
<keyword evidence="4" id="KW-0805">Transcription regulation</keyword>
<dbReference type="Proteomes" id="UP000310639">
    <property type="component" value="Chromosome"/>
</dbReference>
<proteinExistence type="inferred from homology"/>
<comment type="cofactor">
    <cofactor evidence="7">
        <name>Zn(2+)</name>
        <dbReference type="ChEBI" id="CHEBI:29105"/>
    </cofactor>
    <text evidence="7">Binds 1 zinc ion per subunit.</text>
</comment>
<evidence type="ECO:0000256" key="4">
    <source>
        <dbReference type="ARBA" id="ARBA00023015"/>
    </source>
</evidence>
<dbReference type="Gene3D" id="3.30.1490.190">
    <property type="match status" value="1"/>
</dbReference>
<dbReference type="PANTHER" id="PTHR33202">
    <property type="entry name" value="ZINC UPTAKE REGULATION PROTEIN"/>
    <property type="match status" value="1"/>
</dbReference>
<evidence type="ECO:0000256" key="5">
    <source>
        <dbReference type="ARBA" id="ARBA00023125"/>
    </source>
</evidence>
<dbReference type="InterPro" id="IPR036390">
    <property type="entry name" value="WH_DNA-bd_sf"/>
</dbReference>
<dbReference type="InterPro" id="IPR043135">
    <property type="entry name" value="Fur_C"/>
</dbReference>
<evidence type="ECO:0000313" key="9">
    <source>
        <dbReference type="EMBL" id="QCT42153.1"/>
    </source>
</evidence>
<dbReference type="EMBL" id="CP040004">
    <property type="protein sequence ID" value="QCT42153.1"/>
    <property type="molecule type" value="Genomic_DNA"/>
</dbReference>
<evidence type="ECO:0000313" key="10">
    <source>
        <dbReference type="Proteomes" id="UP000310639"/>
    </source>
</evidence>
<feature type="binding site" evidence="7">
    <location>
        <position position="131"/>
    </location>
    <ligand>
        <name>Zn(2+)</name>
        <dbReference type="ChEBI" id="CHEBI:29105"/>
    </ligand>
</feature>
<feature type="binding site" evidence="7">
    <location>
        <position position="91"/>
    </location>
    <ligand>
        <name>Zn(2+)</name>
        <dbReference type="ChEBI" id="CHEBI:29105"/>
    </ligand>
</feature>
<feature type="binding site" evidence="8">
    <location>
        <position position="120"/>
    </location>
    <ligand>
        <name>Fe cation</name>
        <dbReference type="ChEBI" id="CHEBI:24875"/>
    </ligand>
</feature>
<dbReference type="CDD" id="cd07153">
    <property type="entry name" value="Fur_like"/>
    <property type="match status" value="1"/>
</dbReference>
<dbReference type="Pfam" id="PF01475">
    <property type="entry name" value="FUR"/>
    <property type="match status" value="1"/>
</dbReference>
<dbReference type="AlphaFoldDB" id="A0A4P9A2X8"/>
<gene>
    <name evidence="9" type="ORF">FBF37_01545</name>
</gene>
<dbReference type="GO" id="GO:0000976">
    <property type="term" value="F:transcription cis-regulatory region binding"/>
    <property type="evidence" value="ECO:0007669"/>
    <property type="project" value="TreeGrafter"/>
</dbReference>
<keyword evidence="5" id="KW-0238">DNA-binding</keyword>
<evidence type="ECO:0000256" key="6">
    <source>
        <dbReference type="ARBA" id="ARBA00023163"/>
    </source>
</evidence>
<dbReference type="GO" id="GO:0003700">
    <property type="term" value="F:DNA-binding transcription factor activity"/>
    <property type="evidence" value="ECO:0007669"/>
    <property type="project" value="InterPro"/>
</dbReference>
<evidence type="ECO:0000256" key="2">
    <source>
        <dbReference type="ARBA" id="ARBA00022491"/>
    </source>
</evidence>
<accession>A0A4P9A2X8</accession>
<comment type="similarity">
    <text evidence="1">Belongs to the Fur family.</text>
</comment>
<dbReference type="KEGG" id="nft:FBF37_01545"/>
<name>A0A4P9A2X8_9BACT</name>
<dbReference type="InterPro" id="IPR002481">
    <property type="entry name" value="FUR"/>
</dbReference>
<dbReference type="GO" id="GO:1900376">
    <property type="term" value="P:regulation of secondary metabolite biosynthetic process"/>
    <property type="evidence" value="ECO:0007669"/>
    <property type="project" value="TreeGrafter"/>
</dbReference>
<evidence type="ECO:0000256" key="1">
    <source>
        <dbReference type="ARBA" id="ARBA00007957"/>
    </source>
</evidence>
<feature type="binding site" evidence="8">
    <location>
        <position position="103"/>
    </location>
    <ligand>
        <name>Fe cation</name>
        <dbReference type="ChEBI" id="CHEBI:24875"/>
    </ligand>
</feature>